<organism evidence="4 5">
    <name type="scientific">Calonectris borealis</name>
    <name type="common">Cory's shearwater</name>
    <dbReference type="NCBI Taxonomy" id="1323832"/>
    <lineage>
        <taxon>Eukaryota</taxon>
        <taxon>Metazoa</taxon>
        <taxon>Chordata</taxon>
        <taxon>Craniata</taxon>
        <taxon>Vertebrata</taxon>
        <taxon>Euteleostomi</taxon>
        <taxon>Archelosauria</taxon>
        <taxon>Archosauria</taxon>
        <taxon>Dinosauria</taxon>
        <taxon>Saurischia</taxon>
        <taxon>Theropoda</taxon>
        <taxon>Coelurosauria</taxon>
        <taxon>Aves</taxon>
        <taxon>Neognathae</taxon>
        <taxon>Neoaves</taxon>
        <taxon>Aequornithes</taxon>
        <taxon>Procellariiformes</taxon>
        <taxon>Procellariidae</taxon>
        <taxon>Calonectris</taxon>
    </lineage>
</organism>
<keyword evidence="5" id="KW-1185">Reference proteome</keyword>
<dbReference type="Pfam" id="PF03747">
    <property type="entry name" value="ADP_ribosyl_GH"/>
    <property type="match status" value="1"/>
</dbReference>
<reference evidence="4 5" key="1">
    <citation type="submission" date="2019-09" db="EMBL/GenBank/DDBJ databases">
        <title>Bird 10,000 Genomes (B10K) Project - Family phase.</title>
        <authorList>
            <person name="Zhang G."/>
        </authorList>
    </citation>
    <scope>NUCLEOTIDE SEQUENCE [LARGE SCALE GENOMIC DNA]</scope>
    <source>
        <strain evidence="4">OUT-0025</strain>
        <tissue evidence="4">Blood</tissue>
    </source>
</reference>
<feature type="binding site" evidence="2">
    <location>
        <position position="184"/>
    </location>
    <ligand>
        <name>Mg(2+)</name>
        <dbReference type="ChEBI" id="CHEBI:18420"/>
        <label>1</label>
    </ligand>
</feature>
<gene>
    <name evidence="4" type="primary">Adprh_0</name>
    <name evidence="4" type="ORF">CALBOR_R12995</name>
</gene>
<dbReference type="InterPro" id="IPR005502">
    <property type="entry name" value="Ribosyl_crysJ1"/>
</dbReference>
<feature type="region of interest" description="Disordered" evidence="3">
    <location>
        <begin position="20"/>
        <end position="45"/>
    </location>
</feature>
<dbReference type="InterPro" id="IPR036705">
    <property type="entry name" value="Ribosyl_crysJ1_sf"/>
</dbReference>
<keyword evidence="2" id="KW-0479">Metal-binding</keyword>
<keyword evidence="4" id="KW-0378">Hydrolase</keyword>
<dbReference type="Gene3D" id="1.10.4080.10">
    <property type="entry name" value="ADP-ribosylation/Crystallin J1"/>
    <property type="match status" value="1"/>
</dbReference>
<comment type="caution">
    <text evidence="4">The sequence shown here is derived from an EMBL/GenBank/DDBJ whole genome shotgun (WGS) entry which is preliminary data.</text>
</comment>
<dbReference type="InterPro" id="IPR050792">
    <property type="entry name" value="ADP-ribosylglycohydrolase"/>
</dbReference>
<feature type="binding site" evidence="2">
    <location>
        <position position="187"/>
    </location>
    <ligand>
        <name>Mg(2+)</name>
        <dbReference type="ChEBI" id="CHEBI:18420"/>
        <label>1</label>
    </ligand>
</feature>
<proteinExistence type="inferred from homology"/>
<evidence type="ECO:0000256" key="3">
    <source>
        <dbReference type="SAM" id="MobiDB-lite"/>
    </source>
</evidence>
<evidence type="ECO:0000256" key="2">
    <source>
        <dbReference type="PIRSR" id="PIRSR605502-1"/>
    </source>
</evidence>
<feature type="non-terminal residue" evidence="4">
    <location>
        <position position="1"/>
    </location>
</feature>
<dbReference type="GO" id="GO:0016787">
    <property type="term" value="F:hydrolase activity"/>
    <property type="evidence" value="ECO:0007669"/>
    <property type="project" value="UniProtKB-KW"/>
</dbReference>
<dbReference type="Proteomes" id="UP000535403">
    <property type="component" value="Unassembled WGS sequence"/>
</dbReference>
<evidence type="ECO:0000313" key="5">
    <source>
        <dbReference type="Proteomes" id="UP000535403"/>
    </source>
</evidence>
<dbReference type="PANTHER" id="PTHR16222">
    <property type="entry name" value="ADP-RIBOSYLGLYCOHYDROLASE"/>
    <property type="match status" value="1"/>
</dbReference>
<dbReference type="PANTHER" id="PTHR16222:SF39">
    <property type="entry name" value="ADP-RIBOSYLARGININE HYDROLASE-RELATED"/>
    <property type="match status" value="1"/>
</dbReference>
<comment type="cofactor">
    <cofactor evidence="2">
        <name>Mg(2+)</name>
        <dbReference type="ChEBI" id="CHEBI:18420"/>
    </cofactor>
    <text evidence="2">Binds 2 magnesium ions per subunit.</text>
</comment>
<protein>
    <submittedName>
        <fullName evidence="4">ADPRH hydrolase</fullName>
    </submittedName>
</protein>
<name>A0A7L3XCU8_9AVES</name>
<dbReference type="SUPFAM" id="SSF101478">
    <property type="entry name" value="ADP-ribosylglycohydrolase"/>
    <property type="match status" value="1"/>
</dbReference>
<feature type="binding site" evidence="2">
    <location>
        <position position="186"/>
    </location>
    <ligand>
        <name>Mg(2+)</name>
        <dbReference type="ChEBI" id="CHEBI:18420"/>
        <label>1</label>
    </ligand>
</feature>
<dbReference type="GO" id="GO:0046872">
    <property type="term" value="F:metal ion binding"/>
    <property type="evidence" value="ECO:0007669"/>
    <property type="project" value="UniProtKB-KW"/>
</dbReference>
<sequence length="233" mass="24709">PHVWELPTLIRVSIESGRMTHHHPTGGCQAWGDRGGGDTGAPPETPVPTGYLGALVVALFGAMGARGEPPERWGVELLRVLPLAWDYVEGAGVAVEDNAAAWPFFGDAWHRYLESRGLLEGRGPPQVPSLPSPAERDAAYLGWALEGWPGRSGHDAPMVALEALLAAGGCWGDLCARGVLHGGDSDSTGTIAAGCWGLRGSLAPIPPGLHCCLEHRERLRDVAHRLHALAWGR</sequence>
<evidence type="ECO:0000256" key="1">
    <source>
        <dbReference type="ARBA" id="ARBA00010702"/>
    </source>
</evidence>
<feature type="non-terminal residue" evidence="4">
    <location>
        <position position="233"/>
    </location>
</feature>
<comment type="similarity">
    <text evidence="1">Belongs to the ADP-ribosylglycohydrolase family.</text>
</comment>
<evidence type="ECO:0000313" key="4">
    <source>
        <dbReference type="EMBL" id="NXV86996.1"/>
    </source>
</evidence>
<keyword evidence="2" id="KW-0460">Magnesium</keyword>
<dbReference type="EMBL" id="VZUG01007967">
    <property type="protein sequence ID" value="NXV86996.1"/>
    <property type="molecule type" value="Genomic_DNA"/>
</dbReference>
<dbReference type="AlphaFoldDB" id="A0A7L3XCU8"/>
<accession>A0A7L3XCU8</accession>